<dbReference type="RefSeq" id="WP_014414642.1">
    <property type="nucleotide sequence ID" value="NC_017059.1"/>
</dbReference>
<proteinExistence type="predicted"/>
<dbReference type="EMBL" id="HE663493">
    <property type="protein sequence ID" value="CCG08003.1"/>
    <property type="molecule type" value="Genomic_DNA"/>
</dbReference>
<dbReference type="Pfam" id="PF11136">
    <property type="entry name" value="DUF2889"/>
    <property type="match status" value="1"/>
</dbReference>
<dbReference type="PATRIC" id="fig|1150469.3.peg.1555"/>
<dbReference type="HOGENOM" id="CLU_083007_1_0_5"/>
<evidence type="ECO:0000313" key="2">
    <source>
        <dbReference type="EMBL" id="CCG08003.1"/>
    </source>
</evidence>
<dbReference type="eggNOG" id="ENOG5030717">
    <property type="taxonomic scope" value="Bacteria"/>
</dbReference>
<dbReference type="AlphaFoldDB" id="H6SJ38"/>
<organism evidence="2 3">
    <name type="scientific">Pararhodospirillum photometricum DSM 122</name>
    <dbReference type="NCBI Taxonomy" id="1150469"/>
    <lineage>
        <taxon>Bacteria</taxon>
        <taxon>Pseudomonadati</taxon>
        <taxon>Pseudomonadota</taxon>
        <taxon>Alphaproteobacteria</taxon>
        <taxon>Rhodospirillales</taxon>
        <taxon>Rhodospirillaceae</taxon>
        <taxon>Pararhodospirillum</taxon>
    </lineage>
</organism>
<evidence type="ECO:0000313" key="3">
    <source>
        <dbReference type="Proteomes" id="UP000033220"/>
    </source>
</evidence>
<dbReference type="InterPro" id="IPR021312">
    <property type="entry name" value="DUF2889"/>
</dbReference>
<dbReference type="STRING" id="1150469.RSPPHO_01377"/>
<dbReference type="KEGG" id="rpm:RSPPHO_01377"/>
<evidence type="ECO:0000256" key="1">
    <source>
        <dbReference type="SAM" id="MobiDB-lite"/>
    </source>
</evidence>
<reference evidence="2 3" key="1">
    <citation type="submission" date="2012-02" db="EMBL/GenBank/DDBJ databases">
        <title>Shotgun genome sequence of Phaeospirillum photometricum DSM 122.</title>
        <authorList>
            <person name="Duquesne K."/>
            <person name="Sturgis J."/>
        </authorList>
    </citation>
    <scope>NUCLEOTIDE SEQUENCE [LARGE SCALE GENOMIC DNA]</scope>
    <source>
        <strain evidence="3">DSM122</strain>
    </source>
</reference>
<protein>
    <recommendedName>
        <fullName evidence="4">DUF2889 domain-containing protein</fullName>
    </recommendedName>
</protein>
<feature type="region of interest" description="Disordered" evidence="1">
    <location>
        <begin position="172"/>
        <end position="191"/>
    </location>
</feature>
<evidence type="ECO:0008006" key="4">
    <source>
        <dbReference type="Google" id="ProtNLM"/>
    </source>
</evidence>
<dbReference type="OrthoDB" id="6862397at2"/>
<sequence>MPLPPPLAPRAPLHHRRIDCQGFERSDGLWDIEGRLIDTKAYSFPNHDRGTIHAGDPVHDLSLRLTIDVGLTIHAAEAVIDASPFCGCPDIASAYGALVGLTIGPGFRAEARRRLGGRAGCTHLTELLGPLATTAFQTLHRAREERQDAAQGQISALIDSCHALRADGPVVAREWPDRAPAPDTPRTQRSV</sequence>
<accession>H6SJ38</accession>
<dbReference type="Proteomes" id="UP000033220">
    <property type="component" value="Chromosome DSM 122"/>
</dbReference>
<name>H6SJ38_PARPM</name>
<keyword evidence="3" id="KW-1185">Reference proteome</keyword>
<gene>
    <name evidence="2" type="ORF">RSPPHO_01377</name>
</gene>